<dbReference type="AlphaFoldDB" id="A0A2W5MC78"/>
<feature type="domain" description="Putative DNA-binding" evidence="1">
    <location>
        <begin position="7"/>
        <end position="98"/>
    </location>
</feature>
<dbReference type="EMBL" id="QFPO01000004">
    <property type="protein sequence ID" value="PZQ17447.1"/>
    <property type="molecule type" value="Genomic_DNA"/>
</dbReference>
<dbReference type="InterPro" id="IPR018640">
    <property type="entry name" value="DUF2063"/>
</dbReference>
<dbReference type="InterPro" id="IPR044922">
    <property type="entry name" value="DUF2063_N_sf"/>
</dbReference>
<proteinExistence type="predicted"/>
<evidence type="ECO:0000313" key="2">
    <source>
        <dbReference type="EMBL" id="PZQ17447.1"/>
    </source>
</evidence>
<gene>
    <name evidence="2" type="ORF">DI564_06245</name>
</gene>
<dbReference type="Proteomes" id="UP000249046">
    <property type="component" value="Unassembled WGS sequence"/>
</dbReference>
<comment type="caution">
    <text evidence="2">The sequence shown here is derived from an EMBL/GenBank/DDBJ whole genome shotgun (WGS) entry which is preliminary data.</text>
</comment>
<dbReference type="Pfam" id="PF09836">
    <property type="entry name" value="DUF2063"/>
    <property type="match status" value="1"/>
</dbReference>
<protein>
    <recommendedName>
        <fullName evidence="1">Putative DNA-binding domain-containing protein</fullName>
    </recommendedName>
</protein>
<evidence type="ECO:0000259" key="1">
    <source>
        <dbReference type="Pfam" id="PF09836"/>
    </source>
</evidence>
<accession>A0A2W5MC78</accession>
<sequence length="259" mass="28266">MNALRALQRQFAACLLDGDASLADAVRATPGADTALRLAVYAHAYRQRLHEVLAEEFPALAAMAGADRFAEWTARYAGERPSQDPNLRWYGAAFADWLHDAVPAQPAAAAMARFEWALSIAFDAQDLPALEAGRLATLPASHWPTLRLRLHPQLVLLPVAWNLDAIRLAVDAGQAPPPPAGAPGTLAVWRRQRRVRYRRLETEEATALDALRRGLPFGALCEALAGRYGADAAPRAAQRLRDWIEAGWIAERIDDAVSA</sequence>
<reference evidence="2 3" key="1">
    <citation type="submission" date="2017-08" db="EMBL/GenBank/DDBJ databases">
        <title>Infants hospitalized years apart are colonized by the same room-sourced microbial strains.</title>
        <authorList>
            <person name="Brooks B."/>
            <person name="Olm M.R."/>
            <person name="Firek B.A."/>
            <person name="Baker R."/>
            <person name="Thomas B.C."/>
            <person name="Morowitz M.J."/>
            <person name="Banfield J.F."/>
        </authorList>
    </citation>
    <scope>NUCLEOTIDE SEQUENCE [LARGE SCALE GENOMIC DNA]</scope>
    <source>
        <strain evidence="2">S2_005_003_R2_42</strain>
    </source>
</reference>
<dbReference type="Gene3D" id="1.10.150.690">
    <property type="entry name" value="DUF2063"/>
    <property type="match status" value="1"/>
</dbReference>
<name>A0A2W5MC78_9GAMM</name>
<organism evidence="2 3">
    <name type="scientific">Rhodanobacter denitrificans</name>
    <dbReference type="NCBI Taxonomy" id="666685"/>
    <lineage>
        <taxon>Bacteria</taxon>
        <taxon>Pseudomonadati</taxon>
        <taxon>Pseudomonadota</taxon>
        <taxon>Gammaproteobacteria</taxon>
        <taxon>Lysobacterales</taxon>
        <taxon>Rhodanobacteraceae</taxon>
        <taxon>Rhodanobacter</taxon>
    </lineage>
</organism>
<evidence type="ECO:0000313" key="3">
    <source>
        <dbReference type="Proteomes" id="UP000249046"/>
    </source>
</evidence>